<keyword evidence="9" id="KW-0067">ATP-binding</keyword>
<keyword evidence="6" id="KW-0479">Metal-binding</keyword>
<dbReference type="SUPFAM" id="SSF51621">
    <property type="entry name" value="Phosphoenolpyruvate/pyruvate domain"/>
    <property type="match status" value="1"/>
</dbReference>
<dbReference type="InterPro" id="IPR015806">
    <property type="entry name" value="Pyrv_Knase_insert_dom_sf"/>
</dbReference>
<dbReference type="GO" id="GO:0030955">
    <property type="term" value="F:potassium ion binding"/>
    <property type="evidence" value="ECO:0007669"/>
    <property type="project" value="UniProtKB-UniRule"/>
</dbReference>
<feature type="region of interest" description="Disordered" evidence="15">
    <location>
        <begin position="1"/>
        <end position="56"/>
    </location>
</feature>
<dbReference type="InterPro" id="IPR015793">
    <property type="entry name" value="Pyrv_Knase_brl"/>
</dbReference>
<dbReference type="SUPFAM" id="SSF50800">
    <property type="entry name" value="PK beta-barrel domain-like"/>
    <property type="match status" value="1"/>
</dbReference>
<dbReference type="GO" id="GO:0000287">
    <property type="term" value="F:magnesium ion binding"/>
    <property type="evidence" value="ECO:0007669"/>
    <property type="project" value="UniProtKB-UniRule"/>
</dbReference>
<evidence type="ECO:0000256" key="2">
    <source>
        <dbReference type="ARBA" id="ARBA00004997"/>
    </source>
</evidence>
<dbReference type="FunFam" id="2.40.33.10:FF:000001">
    <property type="entry name" value="Pyruvate kinase"/>
    <property type="match status" value="1"/>
</dbReference>
<dbReference type="AlphaFoldDB" id="A0AAV4ZPY1"/>
<comment type="caution">
    <text evidence="18">The sequence shown here is derived from an EMBL/GenBank/DDBJ whole genome shotgun (WGS) entry which is preliminary data.</text>
</comment>
<dbReference type="PROSITE" id="PS00110">
    <property type="entry name" value="PYRUVATE_KINASE"/>
    <property type="match status" value="1"/>
</dbReference>
<keyword evidence="8 14" id="KW-0418">Kinase</keyword>
<evidence type="ECO:0000259" key="17">
    <source>
        <dbReference type="Pfam" id="PF02887"/>
    </source>
</evidence>
<protein>
    <recommendedName>
        <fullName evidence="4 13">Pyruvate kinase</fullName>
        <ecNumber evidence="4 13">2.7.1.40</ecNumber>
    </recommendedName>
</protein>
<dbReference type="InterPro" id="IPR015795">
    <property type="entry name" value="Pyrv_Knase_C"/>
</dbReference>
<dbReference type="Proteomes" id="UP001055247">
    <property type="component" value="Unassembled WGS sequence"/>
</dbReference>
<feature type="compositionally biased region" description="Basic and acidic residues" evidence="15">
    <location>
        <begin position="1"/>
        <end position="10"/>
    </location>
</feature>
<dbReference type="NCBIfam" id="NF004886">
    <property type="entry name" value="PRK06247.1"/>
    <property type="match status" value="1"/>
</dbReference>
<reference evidence="18" key="1">
    <citation type="journal article" date="2016" name="Front. Microbiol.">
        <title>Genome Sequence of the Piezophilic, Mesophilic Sulfate-Reducing Bacterium Desulfovibrio indicus J2T.</title>
        <authorList>
            <person name="Cao J."/>
            <person name="Maignien L."/>
            <person name="Shao Z."/>
            <person name="Alain K."/>
            <person name="Jebbar M."/>
        </authorList>
    </citation>
    <scope>NUCLEOTIDE SEQUENCE</scope>
    <source>
        <strain evidence="18">DSM 16372</strain>
    </source>
</reference>
<evidence type="ECO:0000256" key="1">
    <source>
        <dbReference type="ARBA" id="ARBA00001958"/>
    </source>
</evidence>
<dbReference type="PANTHER" id="PTHR11817">
    <property type="entry name" value="PYRUVATE KINASE"/>
    <property type="match status" value="1"/>
</dbReference>
<evidence type="ECO:0000259" key="16">
    <source>
        <dbReference type="Pfam" id="PF00224"/>
    </source>
</evidence>
<feature type="domain" description="Pyruvate kinase barrel" evidence="16">
    <location>
        <begin position="54"/>
        <end position="371"/>
    </location>
</feature>
<comment type="catalytic activity">
    <reaction evidence="14">
        <text>pyruvate + ATP = phosphoenolpyruvate + ADP + H(+)</text>
        <dbReference type="Rhea" id="RHEA:18157"/>
        <dbReference type="ChEBI" id="CHEBI:15361"/>
        <dbReference type="ChEBI" id="CHEBI:15378"/>
        <dbReference type="ChEBI" id="CHEBI:30616"/>
        <dbReference type="ChEBI" id="CHEBI:58702"/>
        <dbReference type="ChEBI" id="CHEBI:456216"/>
        <dbReference type="EC" id="2.7.1.40"/>
    </reaction>
</comment>
<dbReference type="SUPFAM" id="SSF52935">
    <property type="entry name" value="PK C-terminal domain-like"/>
    <property type="match status" value="1"/>
</dbReference>
<gene>
    <name evidence="18" type="primary">ttuE_1</name>
    <name evidence="18" type="ORF">BHAOGJBA_3619</name>
</gene>
<evidence type="ECO:0000256" key="8">
    <source>
        <dbReference type="ARBA" id="ARBA00022777"/>
    </source>
</evidence>
<dbReference type="InterPro" id="IPR011037">
    <property type="entry name" value="Pyrv_Knase-like_insert_dom_sf"/>
</dbReference>
<comment type="cofactor">
    <cofactor evidence="1">
        <name>K(+)</name>
        <dbReference type="ChEBI" id="CHEBI:29103"/>
    </cofactor>
</comment>
<proteinExistence type="inferred from homology"/>
<keyword evidence="19" id="KW-1185">Reference proteome</keyword>
<feature type="compositionally biased region" description="Basic and acidic residues" evidence="15">
    <location>
        <begin position="36"/>
        <end position="48"/>
    </location>
</feature>
<dbReference type="InterPro" id="IPR001697">
    <property type="entry name" value="Pyr_Knase"/>
</dbReference>
<dbReference type="InterPro" id="IPR040442">
    <property type="entry name" value="Pyrv_kinase-like_dom_sf"/>
</dbReference>
<evidence type="ECO:0000256" key="15">
    <source>
        <dbReference type="SAM" id="MobiDB-lite"/>
    </source>
</evidence>
<dbReference type="GO" id="GO:0005524">
    <property type="term" value="F:ATP binding"/>
    <property type="evidence" value="ECO:0007669"/>
    <property type="project" value="UniProtKB-KW"/>
</dbReference>
<evidence type="ECO:0000256" key="10">
    <source>
        <dbReference type="ARBA" id="ARBA00022842"/>
    </source>
</evidence>
<evidence type="ECO:0000256" key="6">
    <source>
        <dbReference type="ARBA" id="ARBA00022723"/>
    </source>
</evidence>
<comment type="pathway">
    <text evidence="2 14">Carbohydrate degradation; glycolysis; pyruvate from D-glyceraldehyde 3-phosphate: step 5/5.</text>
</comment>
<dbReference type="InterPro" id="IPR018209">
    <property type="entry name" value="Pyrv_Knase_AS"/>
</dbReference>
<evidence type="ECO:0000256" key="7">
    <source>
        <dbReference type="ARBA" id="ARBA00022741"/>
    </source>
</evidence>
<dbReference type="Pfam" id="PF00224">
    <property type="entry name" value="PK"/>
    <property type="match status" value="1"/>
</dbReference>
<feature type="compositionally biased region" description="Low complexity" evidence="15">
    <location>
        <begin position="13"/>
        <end position="28"/>
    </location>
</feature>
<evidence type="ECO:0000256" key="3">
    <source>
        <dbReference type="ARBA" id="ARBA00008663"/>
    </source>
</evidence>
<dbReference type="InterPro" id="IPR015813">
    <property type="entry name" value="Pyrv/PenolPyrv_kinase-like_dom"/>
</dbReference>
<evidence type="ECO:0000256" key="5">
    <source>
        <dbReference type="ARBA" id="ARBA00022679"/>
    </source>
</evidence>
<comment type="similarity">
    <text evidence="3 14">Belongs to the pyruvate kinase family.</text>
</comment>
<dbReference type="EC" id="2.7.1.40" evidence="4 13"/>
<evidence type="ECO:0000256" key="13">
    <source>
        <dbReference type="NCBIfam" id="TIGR01064"/>
    </source>
</evidence>
<dbReference type="PRINTS" id="PR01050">
    <property type="entry name" value="PYRUVTKNASE"/>
</dbReference>
<evidence type="ECO:0000313" key="18">
    <source>
        <dbReference type="EMBL" id="GJD90085.1"/>
    </source>
</evidence>
<name>A0AAV4ZPY1_9HYPH</name>
<keyword evidence="5 14" id="KW-0808">Transferase</keyword>
<dbReference type="GO" id="GO:0016301">
    <property type="term" value="F:kinase activity"/>
    <property type="evidence" value="ECO:0007669"/>
    <property type="project" value="UniProtKB-KW"/>
</dbReference>
<evidence type="ECO:0000256" key="11">
    <source>
        <dbReference type="ARBA" id="ARBA00023152"/>
    </source>
</evidence>
<sequence length="527" mass="56564">MRELARRETPAKASPSLDAGSGAGSLAAMPDQAAGSRERPPDTRDRRSLLKRSRRTKIVATLGPASDTPEMIAKLFHAGADVFRLNMSHLAREKLPEKVEVIRAVEREAKRPIAILVDLQGPKLRLGTFAEGAAMIENGATFVLDADPAPGNAERVHLPHPEILQALEPGHAILVDDGKLRLTVTEAEAGRAVTRVEVGGRISNRKGVSLPHTVIPLPAMTDKDRSDLEAGLNAGADWIAVSFVQRPEDVAEVKKVAAGRALVMAKIEKPQALSRLEEIIEISDGLMVARGDLGVEMPLEQVPGVQKRITRASRRLGKPVVVATQMLESMITAPVPTRAEVSDVATAVYEGADAVMLSAESASGAFPVEAITTMSRIAEQVERDQLYWSIIRAQSSTPDHTAADAIAAAAHQMVDALDLTAIMAWTHSGSTALRLSRERPNATVIALTPKRETARRLAMAWGTHPIVTKDASDVDDMASRACKFAVRERFADVGDRVIVVAGVPFGTPGATNLVRIAFVTREHAERA</sequence>
<dbReference type="Pfam" id="PF02887">
    <property type="entry name" value="PK_C"/>
    <property type="match status" value="1"/>
</dbReference>
<reference evidence="18" key="2">
    <citation type="submission" date="2021-08" db="EMBL/GenBank/DDBJ databases">
        <authorList>
            <person name="Tani A."/>
            <person name="Ola A."/>
            <person name="Ogura Y."/>
            <person name="Katsura K."/>
            <person name="Hayashi T."/>
        </authorList>
    </citation>
    <scope>NUCLEOTIDE SEQUENCE</scope>
    <source>
        <strain evidence="18">DSM 16372</strain>
    </source>
</reference>
<dbReference type="NCBIfam" id="NF004978">
    <property type="entry name" value="PRK06354.1"/>
    <property type="match status" value="1"/>
</dbReference>
<evidence type="ECO:0000256" key="4">
    <source>
        <dbReference type="ARBA" id="ARBA00012142"/>
    </source>
</evidence>
<dbReference type="EMBL" id="BPQO01000016">
    <property type="protein sequence ID" value="GJD90085.1"/>
    <property type="molecule type" value="Genomic_DNA"/>
</dbReference>
<dbReference type="NCBIfam" id="TIGR01064">
    <property type="entry name" value="pyruv_kin"/>
    <property type="match status" value="1"/>
</dbReference>
<keyword evidence="12 18" id="KW-0670">Pyruvate</keyword>
<keyword evidence="7" id="KW-0547">Nucleotide-binding</keyword>
<keyword evidence="10 14" id="KW-0460">Magnesium</keyword>
<organism evidence="18 19">
    <name type="scientific">Methylobacterium hispanicum</name>
    <dbReference type="NCBI Taxonomy" id="270350"/>
    <lineage>
        <taxon>Bacteria</taxon>
        <taxon>Pseudomonadati</taxon>
        <taxon>Pseudomonadota</taxon>
        <taxon>Alphaproteobacteria</taxon>
        <taxon>Hyphomicrobiales</taxon>
        <taxon>Methylobacteriaceae</taxon>
        <taxon>Methylobacterium</taxon>
    </lineage>
</organism>
<dbReference type="GO" id="GO:0004743">
    <property type="term" value="F:pyruvate kinase activity"/>
    <property type="evidence" value="ECO:0007669"/>
    <property type="project" value="UniProtKB-UniRule"/>
</dbReference>
<evidence type="ECO:0000256" key="14">
    <source>
        <dbReference type="RuleBase" id="RU000504"/>
    </source>
</evidence>
<dbReference type="NCBIfam" id="NF004491">
    <property type="entry name" value="PRK05826.1"/>
    <property type="match status" value="1"/>
</dbReference>
<keyword evidence="11 14" id="KW-0324">Glycolysis</keyword>
<dbReference type="Gene3D" id="2.40.33.10">
    <property type="entry name" value="PK beta-barrel domain-like"/>
    <property type="match status" value="1"/>
</dbReference>
<evidence type="ECO:0000256" key="12">
    <source>
        <dbReference type="ARBA" id="ARBA00023317"/>
    </source>
</evidence>
<dbReference type="Gene3D" id="3.40.1380.20">
    <property type="entry name" value="Pyruvate kinase, C-terminal domain"/>
    <property type="match status" value="1"/>
</dbReference>
<accession>A0AAV4ZPY1</accession>
<feature type="domain" description="Pyruvate kinase C-terminal" evidence="17">
    <location>
        <begin position="404"/>
        <end position="516"/>
    </location>
</feature>
<dbReference type="Gene3D" id="3.20.20.60">
    <property type="entry name" value="Phosphoenolpyruvate-binding domains"/>
    <property type="match status" value="1"/>
</dbReference>
<evidence type="ECO:0000313" key="19">
    <source>
        <dbReference type="Proteomes" id="UP001055247"/>
    </source>
</evidence>
<evidence type="ECO:0000256" key="9">
    <source>
        <dbReference type="ARBA" id="ARBA00022840"/>
    </source>
</evidence>
<dbReference type="InterPro" id="IPR036918">
    <property type="entry name" value="Pyrv_Knase_C_sf"/>
</dbReference>